<keyword evidence="7" id="KW-1185">Reference proteome</keyword>
<keyword evidence="4" id="KW-0862">Zinc</keyword>
<sequence length="322" mass="35323">MDATSTPPFSIDLPKVDITPYRAGNIGLEGITTLDSGRPGPHVAISAIVHGNELCGPIALDWLFRQDVKPLKGRLSLVFVNLDAYDRFDPADPFASRWADEDMNRLWQPETLSGGKTAERRRAAVLRPFFDTVDLLLDLHSMQNATAPLILSGAHRKGRDLARALRAPQLVVSDEGHAAGKRLRDYAAFGDPQSPRNALLVECGQHWEKSSAEVAIDASIRFLRACGTVETDFGAEVLATRLLPEPQSFIEIVSAVTVESDSFHFAADYQGQEVIEKAGTVIGHDGDRPVTTPEDRMVLIMPSRRLTKGMTAVRLGRFVEDD</sequence>
<name>A0A838XLY7_9HYPH</name>
<evidence type="ECO:0000313" key="7">
    <source>
        <dbReference type="Proteomes" id="UP000559404"/>
    </source>
</evidence>
<dbReference type="EMBL" id="JACEON010000003">
    <property type="protein sequence ID" value="MBA4610857.1"/>
    <property type="molecule type" value="Genomic_DNA"/>
</dbReference>
<evidence type="ECO:0000256" key="2">
    <source>
        <dbReference type="ARBA" id="ARBA00022723"/>
    </source>
</evidence>
<dbReference type="Pfam" id="PF24827">
    <property type="entry name" value="AstE_AspA_cat"/>
    <property type="match status" value="1"/>
</dbReference>
<comment type="caution">
    <text evidence="6">The sequence shown here is derived from an EMBL/GenBank/DDBJ whole genome shotgun (WGS) entry which is preliminary data.</text>
</comment>
<dbReference type="InterPro" id="IPR050178">
    <property type="entry name" value="AspA/AstE_fam"/>
</dbReference>
<organism evidence="6 7">
    <name type="scientific">Stappia taiwanensis</name>
    <dbReference type="NCBI Taxonomy" id="992267"/>
    <lineage>
        <taxon>Bacteria</taxon>
        <taxon>Pseudomonadati</taxon>
        <taxon>Pseudomonadota</taxon>
        <taxon>Alphaproteobacteria</taxon>
        <taxon>Hyphomicrobiales</taxon>
        <taxon>Stappiaceae</taxon>
        <taxon>Stappia</taxon>
    </lineage>
</organism>
<dbReference type="GO" id="GO:0016788">
    <property type="term" value="F:hydrolase activity, acting on ester bonds"/>
    <property type="evidence" value="ECO:0007669"/>
    <property type="project" value="InterPro"/>
</dbReference>
<dbReference type="PANTHER" id="PTHR15162:SF7">
    <property type="entry name" value="SUCCINYLGLUTAMATE DESUCCINYLASE"/>
    <property type="match status" value="1"/>
</dbReference>
<feature type="domain" description="Succinylglutamate desuccinylase/Aspartoacylase catalytic" evidence="5">
    <location>
        <begin position="39"/>
        <end position="190"/>
    </location>
</feature>
<dbReference type="InterPro" id="IPR055438">
    <property type="entry name" value="AstE_AspA_cat"/>
</dbReference>
<dbReference type="Proteomes" id="UP000559404">
    <property type="component" value="Unassembled WGS sequence"/>
</dbReference>
<keyword evidence="2" id="KW-0479">Metal-binding</keyword>
<evidence type="ECO:0000313" key="6">
    <source>
        <dbReference type="EMBL" id="MBA4610857.1"/>
    </source>
</evidence>
<gene>
    <name evidence="6" type="ORF">H1W37_04290</name>
</gene>
<evidence type="ECO:0000256" key="3">
    <source>
        <dbReference type="ARBA" id="ARBA00022801"/>
    </source>
</evidence>
<evidence type="ECO:0000256" key="4">
    <source>
        <dbReference type="ARBA" id="ARBA00022833"/>
    </source>
</evidence>
<dbReference type="PANTHER" id="PTHR15162">
    <property type="entry name" value="ASPARTOACYLASE"/>
    <property type="match status" value="1"/>
</dbReference>
<reference evidence="6 7" key="2">
    <citation type="submission" date="2020-08" db="EMBL/GenBank/DDBJ databases">
        <title>Stappia taiwanensis sp. nov., isolated from a coastal thermal spring.</title>
        <authorList>
            <person name="Kampfer P."/>
        </authorList>
    </citation>
    <scope>NUCLEOTIDE SEQUENCE [LARGE SCALE GENOMIC DNA]</scope>
    <source>
        <strain evidence="6 7">DSM 23284</strain>
    </source>
</reference>
<evidence type="ECO:0000256" key="1">
    <source>
        <dbReference type="ARBA" id="ARBA00001947"/>
    </source>
</evidence>
<accession>A0A838XLY7</accession>
<dbReference type="RefSeq" id="WP_181759054.1">
    <property type="nucleotide sequence ID" value="NZ_BMCR01000004.1"/>
</dbReference>
<dbReference type="GO" id="GO:0005829">
    <property type="term" value="C:cytosol"/>
    <property type="evidence" value="ECO:0007669"/>
    <property type="project" value="TreeGrafter"/>
</dbReference>
<protein>
    <submittedName>
        <fullName evidence="6">Succinylglutamate desuccinylase/aspartoacylase family protein</fullName>
    </submittedName>
</protein>
<reference evidence="6 7" key="1">
    <citation type="submission" date="2020-07" db="EMBL/GenBank/DDBJ databases">
        <authorList>
            <person name="Li M."/>
        </authorList>
    </citation>
    <scope>NUCLEOTIDE SEQUENCE [LARGE SCALE GENOMIC DNA]</scope>
    <source>
        <strain evidence="6 7">DSM 23284</strain>
    </source>
</reference>
<dbReference type="AlphaFoldDB" id="A0A838XLY7"/>
<keyword evidence="3" id="KW-0378">Hydrolase</keyword>
<dbReference type="Gene3D" id="3.40.630.10">
    <property type="entry name" value="Zn peptidases"/>
    <property type="match status" value="1"/>
</dbReference>
<proteinExistence type="predicted"/>
<dbReference type="SUPFAM" id="SSF53187">
    <property type="entry name" value="Zn-dependent exopeptidases"/>
    <property type="match status" value="1"/>
</dbReference>
<dbReference type="GO" id="GO:0046872">
    <property type="term" value="F:metal ion binding"/>
    <property type="evidence" value="ECO:0007669"/>
    <property type="project" value="UniProtKB-KW"/>
</dbReference>
<evidence type="ECO:0000259" key="5">
    <source>
        <dbReference type="Pfam" id="PF24827"/>
    </source>
</evidence>
<comment type="cofactor">
    <cofactor evidence="1">
        <name>Zn(2+)</name>
        <dbReference type="ChEBI" id="CHEBI:29105"/>
    </cofactor>
</comment>